<protein>
    <submittedName>
        <fullName evidence="1">Uncharacterized protein</fullName>
    </submittedName>
</protein>
<dbReference type="RefSeq" id="WP_078189702.1">
    <property type="nucleotide sequence ID" value="NZ_JAMCOZ010000006.1"/>
</dbReference>
<gene>
    <name evidence="1" type="ORF">B1202_06160</name>
</gene>
<comment type="caution">
    <text evidence="1">The sequence shown here is derived from an EMBL/GenBank/DDBJ whole genome shotgun (WGS) entry which is preliminary data.</text>
</comment>
<dbReference type="Proteomes" id="UP000191160">
    <property type="component" value="Unassembled WGS sequence"/>
</dbReference>
<keyword evidence="2" id="KW-1185">Reference proteome</keyword>
<evidence type="ECO:0000313" key="2">
    <source>
        <dbReference type="Proteomes" id="UP000191160"/>
    </source>
</evidence>
<evidence type="ECO:0000313" key="1">
    <source>
        <dbReference type="EMBL" id="OOV84547.1"/>
    </source>
</evidence>
<dbReference type="EMBL" id="MVKX01000003">
    <property type="protein sequence ID" value="OOV84547.1"/>
    <property type="molecule type" value="Genomic_DNA"/>
</dbReference>
<organism evidence="1 2">
    <name type="scientific">Acinetobacter amyesii</name>
    <dbReference type="NCBI Taxonomy" id="2942470"/>
    <lineage>
        <taxon>Bacteria</taxon>
        <taxon>Pseudomonadati</taxon>
        <taxon>Pseudomonadota</taxon>
        <taxon>Gammaproteobacteria</taxon>
        <taxon>Moraxellales</taxon>
        <taxon>Moraxellaceae</taxon>
        <taxon>Acinetobacter</taxon>
    </lineage>
</organism>
<dbReference type="AlphaFoldDB" id="A0A1T1H4E0"/>
<accession>A0A1T1H4E0</accession>
<name>A0A1T1H4E0_9GAMM</name>
<reference evidence="1 2" key="1">
    <citation type="submission" date="2017-02" db="EMBL/GenBank/DDBJ databases">
        <title>Acinetobacter sp. ANC 4945, whole genome shotgun sequencing project.</title>
        <authorList>
            <person name="Radolfova-Krizova L."/>
            <person name="Al Atrouni A."/>
            <person name="Nemec A."/>
        </authorList>
    </citation>
    <scope>NUCLEOTIDE SEQUENCE [LARGE SCALE GENOMIC DNA]</scope>
    <source>
        <strain evidence="1 2">ANC 4945</strain>
    </source>
</reference>
<sequence length="252" mass="28570">MWKKIRVLCLLLILLVVAVNAYKDKNQDWSKPIFVLLHPINADGRESTQAYIQQLSVNDLNDVQQYLQATAQKYRGQPTYLYFKLGRELKVLPPKVPNDAGMLDVILWSLKFRYYAWQHHENVDGVSSVTLFLNYYDPTQTKELKHSTALENGRIGSVNLFASNKQTAQNKIVLAHELLHAFGATDKYDLATGQPIFPVGYAEPQRQPLFPQSKAELMAGHIPTSQTQSKMPEDLADTVVNDVTAIEVGWKK</sequence>
<proteinExistence type="predicted"/>